<evidence type="ECO:0000313" key="5">
    <source>
        <dbReference type="Proteomes" id="UP000011645"/>
    </source>
</evidence>
<dbReference type="Proteomes" id="UP000000390">
    <property type="component" value="Chromosome"/>
</dbReference>
<reference evidence="3 5" key="2">
    <citation type="journal article" date="2014" name="PLoS Genet.">
        <title>Phylogenetically driven sequencing of extremely halophilic archaea reveals strategies for static and dynamic osmo-response.</title>
        <authorList>
            <person name="Becker E.A."/>
            <person name="Seitzer P.M."/>
            <person name="Tritt A."/>
            <person name="Larsen D."/>
            <person name="Krusor M."/>
            <person name="Yao A.I."/>
            <person name="Wu D."/>
            <person name="Madern D."/>
            <person name="Eisen J.A."/>
            <person name="Darling A.E."/>
            <person name="Facciotti M.T."/>
        </authorList>
    </citation>
    <scope>NUCLEOTIDE SEQUENCE [LARGE SCALE GENOMIC DNA]</scope>
    <source>
        <strain evidence="3">B3</strain>
        <strain evidence="5">DSM 18796 / CECT 7217 / JCM 14584 / KCTC 4019 / B3</strain>
    </source>
</reference>
<dbReference type="STRING" id="795797.HacjB3_05525"/>
<keyword evidence="5" id="KW-1185">Reference proteome</keyword>
<evidence type="ECO:0000256" key="1">
    <source>
        <dbReference type="SAM" id="MobiDB-lite"/>
    </source>
</evidence>
<proteinExistence type="predicted"/>
<protein>
    <submittedName>
        <fullName evidence="2">Uncharacterized protein</fullName>
    </submittedName>
</protein>
<evidence type="ECO:0000313" key="2">
    <source>
        <dbReference type="EMBL" id="ADJ14496.1"/>
    </source>
</evidence>
<evidence type="ECO:0000313" key="4">
    <source>
        <dbReference type="Proteomes" id="UP000000390"/>
    </source>
</evidence>
<dbReference type="RefSeq" id="WP_008414638.1">
    <property type="nucleotide sequence ID" value="NC_014297.1"/>
</dbReference>
<accession>D8J9X4</accession>
<dbReference type="GeneID" id="9418909"/>
<dbReference type="EMBL" id="CP002062">
    <property type="protein sequence ID" value="ADJ14496.1"/>
    <property type="molecule type" value="Genomic_DNA"/>
</dbReference>
<gene>
    <name evidence="2" type="ordered locus">HacjB3_05525</name>
    <name evidence="3" type="ORF">C497_03890</name>
</gene>
<dbReference type="HOGENOM" id="CLU_2379305_0_0_2"/>
<name>D8J9X4_HALJB</name>
<evidence type="ECO:0000313" key="3">
    <source>
        <dbReference type="EMBL" id="ELY40208.1"/>
    </source>
</evidence>
<dbReference type="EMBL" id="AOHV01000010">
    <property type="protein sequence ID" value="ELY40208.1"/>
    <property type="molecule type" value="Genomic_DNA"/>
</dbReference>
<reference evidence="2 4" key="1">
    <citation type="journal article" date="2010" name="J. Bacteriol.">
        <title>Complete genome sequence of Halalkalicoccus jeotgali B3(T), an extremely halophilic archaeon.</title>
        <authorList>
            <person name="Roh S.W."/>
            <person name="Nam Y.D."/>
            <person name="Nam S.H."/>
            <person name="Choi S.H."/>
            <person name="Park H.S."/>
            <person name="Bae J.W."/>
        </authorList>
    </citation>
    <scope>NUCLEOTIDE SEQUENCE [LARGE SCALE GENOMIC DNA]</scope>
    <source>
        <strain evidence="2">B3</strain>
        <strain evidence="4">DSM 18796 / CECT 7217 / JCM 14584 / KCTC 4019 / B3</strain>
    </source>
</reference>
<dbReference type="Proteomes" id="UP000011645">
    <property type="component" value="Unassembled WGS sequence"/>
</dbReference>
<sequence length="94" mass="10565">MSRQHYSVAGEAAERFENLLDRREDESATELLHRACDRLEEHQSDEATETGTDVTECNGLPETVLTTDDIPDIVAQTSDKSAKKVLKGIDELRY</sequence>
<feature type="region of interest" description="Disordered" evidence="1">
    <location>
        <begin position="40"/>
        <end position="60"/>
    </location>
</feature>
<dbReference type="KEGG" id="hje:HacjB3_05525"/>
<dbReference type="AlphaFoldDB" id="D8J9X4"/>
<dbReference type="PATRIC" id="fig|795797.18.peg.1106"/>
<organism evidence="2 4">
    <name type="scientific">Halalkalicoccus jeotgali (strain DSM 18796 / CECT 7217 / JCM 14584 / KCTC 4019 / B3)</name>
    <dbReference type="NCBI Taxonomy" id="795797"/>
    <lineage>
        <taxon>Archaea</taxon>
        <taxon>Methanobacteriati</taxon>
        <taxon>Methanobacteriota</taxon>
        <taxon>Stenosarchaea group</taxon>
        <taxon>Halobacteria</taxon>
        <taxon>Halobacteriales</taxon>
        <taxon>Halococcaceae</taxon>
        <taxon>Halalkalicoccus</taxon>
    </lineage>
</organism>